<feature type="transmembrane region" description="Helical" evidence="1">
    <location>
        <begin position="242"/>
        <end position="268"/>
    </location>
</feature>
<dbReference type="HOGENOM" id="CLU_067921_1_0_1"/>
<name>G0MTQ7_CAEBE</name>
<gene>
    <name evidence="2" type="ORF">CAEBREN_17364</name>
</gene>
<dbReference type="eggNOG" id="ENOG502R9ZN">
    <property type="taxonomic scope" value="Eukaryota"/>
</dbReference>
<dbReference type="Pfam" id="PF10318">
    <property type="entry name" value="7TM_GPCR_Srh"/>
    <property type="match status" value="1"/>
</dbReference>
<dbReference type="PANTHER" id="PTHR46891">
    <property type="entry name" value="SERPENTINE RECEPTOR, CLASS H-RELATED"/>
    <property type="match status" value="1"/>
</dbReference>
<proteinExistence type="predicted"/>
<evidence type="ECO:0008006" key="4">
    <source>
        <dbReference type="Google" id="ProtNLM"/>
    </source>
</evidence>
<feature type="transmembrane region" description="Helical" evidence="1">
    <location>
        <begin position="94"/>
        <end position="114"/>
    </location>
</feature>
<evidence type="ECO:0000313" key="2">
    <source>
        <dbReference type="EMBL" id="EGT43812.1"/>
    </source>
</evidence>
<dbReference type="OMA" id="IWHVLEN"/>
<feature type="transmembrane region" description="Helical" evidence="1">
    <location>
        <begin position="274"/>
        <end position="295"/>
    </location>
</feature>
<dbReference type="InterPro" id="IPR019422">
    <property type="entry name" value="7TM_GPCR_serpentine_rcpt_Srh"/>
</dbReference>
<dbReference type="AlphaFoldDB" id="G0MTQ7"/>
<feature type="transmembrane region" description="Helical" evidence="1">
    <location>
        <begin position="134"/>
        <end position="154"/>
    </location>
</feature>
<dbReference type="FunCoup" id="G0MTQ7">
    <property type="interactions" value="270"/>
</dbReference>
<dbReference type="EMBL" id="GL379811">
    <property type="protein sequence ID" value="EGT43812.1"/>
    <property type="molecule type" value="Genomic_DNA"/>
</dbReference>
<keyword evidence="1" id="KW-0472">Membrane</keyword>
<dbReference type="InParanoid" id="G0MTQ7"/>
<sequence length="329" mass="38036">MDCLEPAPTTFRISIHSIHFISFPIYILALISLIFIKSNVFTTYRLFLIWHVLENIHFEVYSSFMVAPVLHAPYPLVRTTGFLSKIGFSNLAQFYILALSIEFNGTSVSEMFYFRYKASIMNYKDSCFTYFLKFFVYLTRFIAVFDVVFCIVTSSDAFQFQQEHRLSLYKQNPSDHFLSCGNIYLMTTFKDYVSSIFLGFWILQSAVLFISIPGTATFISFNLPKTISEVTIKVQHQLLRSLIIQASIHAIMLGIPNVMFIYAFLFGYENETTGYIAFVCLTYHGFVSSFVLIVFTKPLRQYLMIQCKLKKAESSKVSVTSYNKRTSVY</sequence>
<evidence type="ECO:0000256" key="1">
    <source>
        <dbReference type="SAM" id="Phobius"/>
    </source>
</evidence>
<reference evidence="3" key="1">
    <citation type="submission" date="2011-07" db="EMBL/GenBank/DDBJ databases">
        <authorList>
            <consortium name="Caenorhabditis brenneri Sequencing and Analysis Consortium"/>
            <person name="Wilson R.K."/>
        </authorList>
    </citation>
    <scope>NUCLEOTIDE SEQUENCE [LARGE SCALE GENOMIC DNA]</scope>
    <source>
        <strain evidence="3">PB2801</strain>
    </source>
</reference>
<organism evidence="3">
    <name type="scientific">Caenorhabditis brenneri</name>
    <name type="common">Nematode worm</name>
    <dbReference type="NCBI Taxonomy" id="135651"/>
    <lineage>
        <taxon>Eukaryota</taxon>
        <taxon>Metazoa</taxon>
        <taxon>Ecdysozoa</taxon>
        <taxon>Nematoda</taxon>
        <taxon>Chromadorea</taxon>
        <taxon>Rhabditida</taxon>
        <taxon>Rhabditina</taxon>
        <taxon>Rhabditomorpha</taxon>
        <taxon>Rhabditoidea</taxon>
        <taxon>Rhabditidae</taxon>
        <taxon>Peloderinae</taxon>
        <taxon>Caenorhabditis</taxon>
    </lineage>
</organism>
<feature type="transmembrane region" description="Helical" evidence="1">
    <location>
        <begin position="196"/>
        <end position="221"/>
    </location>
</feature>
<keyword evidence="1" id="KW-1133">Transmembrane helix</keyword>
<protein>
    <recommendedName>
        <fullName evidence="4">Serpentine Receptor, class H</fullName>
    </recommendedName>
</protein>
<feature type="transmembrane region" description="Helical" evidence="1">
    <location>
        <begin position="56"/>
        <end position="74"/>
    </location>
</feature>
<evidence type="ECO:0000313" key="3">
    <source>
        <dbReference type="Proteomes" id="UP000008068"/>
    </source>
</evidence>
<dbReference type="OrthoDB" id="5842983at2759"/>
<accession>G0MTQ7</accession>
<dbReference type="Proteomes" id="UP000008068">
    <property type="component" value="Unassembled WGS sequence"/>
</dbReference>
<keyword evidence="1" id="KW-0812">Transmembrane</keyword>
<keyword evidence="3" id="KW-1185">Reference proteome</keyword>
<feature type="transmembrane region" description="Helical" evidence="1">
    <location>
        <begin position="15"/>
        <end position="36"/>
    </location>
</feature>
<dbReference type="PANTHER" id="PTHR46891:SF2">
    <property type="entry name" value="SERPENTINE RECEPTOR, CLASS H"/>
    <property type="match status" value="1"/>
</dbReference>